<proteinExistence type="predicted"/>
<dbReference type="Proteomes" id="UP001431217">
    <property type="component" value="Unassembled WGS sequence"/>
</dbReference>
<evidence type="ECO:0000313" key="3">
    <source>
        <dbReference type="EMBL" id="MCL1635179.1"/>
    </source>
</evidence>
<name>A0ABT0MLV2_9GAMM</name>
<sequence>MHRDFRVVASAFAFMLAAPAASAATYTVGPSGRQYTQLSAVFNARNLAPGDVILVDGNATYSGGIVVGEDDGGAFGSPVTIRWRREPGASRPVLSGGEHTIKFELSDHVVLDGFEIRGGSKTCVFSEAHDVVVRDSVIHGCDAHGILGADLHSGSFTLEYSEIYDAGDAATKHPIYMQSDEVAHPGSVFRMRFNYVHDGNGGNLLKSRHERNEIYYNWFEGAAYQEIELIGPDCETQDNDWTPGLKTENSDVVGNVIVHTGEWANAVRIGGDLNGRNMGHVRMANNTILFDRLGSATAVLVQLGQGRLEMHNNLIYQTSGTGPAVVRENPASAHEEPPVCAPFDLEPWAAGRKVTGSNNWVQTNASNVPVEWTGTLKGLDPLLANIAQRNLRPASGSPAVNKGNNAPPAPSGAPFPSPLLLPAADPPIREKLGYGRWRPRAVPGGIDIGALESSKSNEPMPLEGGPPKLPPKPPAAGATTPPVAGQPRQAAAPLSPSASKASAQPSLRSSPQVMAMAAPGSWSCLLQSPPAWDLPINLYLRANWCGPGLSDDSNHLWSDR</sequence>
<gene>
    <name evidence="3" type="ORF">M2650_11145</name>
</gene>
<dbReference type="SUPFAM" id="SSF51126">
    <property type="entry name" value="Pectin lyase-like"/>
    <property type="match status" value="1"/>
</dbReference>
<feature type="chain" id="PRO_5045408030" description="Right handed beta helix domain-containing protein" evidence="2">
    <location>
        <begin position="24"/>
        <end position="560"/>
    </location>
</feature>
<keyword evidence="2" id="KW-0732">Signal</keyword>
<dbReference type="Gene3D" id="2.160.20.10">
    <property type="entry name" value="Single-stranded right-handed beta-helix, Pectin lyase-like"/>
    <property type="match status" value="1"/>
</dbReference>
<feature type="region of interest" description="Disordered" evidence="1">
    <location>
        <begin position="394"/>
        <end position="424"/>
    </location>
</feature>
<accession>A0ABT0MLV2</accession>
<dbReference type="InterPro" id="IPR012334">
    <property type="entry name" value="Pectin_lyas_fold"/>
</dbReference>
<feature type="region of interest" description="Disordered" evidence="1">
    <location>
        <begin position="445"/>
        <end position="512"/>
    </location>
</feature>
<feature type="compositionally biased region" description="Low complexity" evidence="1">
    <location>
        <begin position="475"/>
        <end position="506"/>
    </location>
</feature>
<protein>
    <recommendedName>
        <fullName evidence="5">Right handed beta helix domain-containing protein</fullName>
    </recommendedName>
</protein>
<feature type="signal peptide" evidence="2">
    <location>
        <begin position="1"/>
        <end position="23"/>
    </location>
</feature>
<organism evidence="3 4">
    <name type="scientific">Luteimonas galliterrae</name>
    <dbReference type="NCBI Taxonomy" id="2940486"/>
    <lineage>
        <taxon>Bacteria</taxon>
        <taxon>Pseudomonadati</taxon>
        <taxon>Pseudomonadota</taxon>
        <taxon>Gammaproteobacteria</taxon>
        <taxon>Lysobacterales</taxon>
        <taxon>Lysobacteraceae</taxon>
        <taxon>Luteimonas</taxon>
    </lineage>
</organism>
<evidence type="ECO:0000256" key="1">
    <source>
        <dbReference type="SAM" id="MobiDB-lite"/>
    </source>
</evidence>
<evidence type="ECO:0008006" key="5">
    <source>
        <dbReference type="Google" id="ProtNLM"/>
    </source>
</evidence>
<reference evidence="3 4" key="1">
    <citation type="submission" date="2022-05" db="EMBL/GenBank/DDBJ databases">
        <title>Luteimonas sp. SX5, whole genome shotgun sequencing project.</title>
        <authorList>
            <person name="Zhao G."/>
            <person name="Shen L."/>
        </authorList>
    </citation>
    <scope>NUCLEOTIDE SEQUENCE [LARGE SCALE GENOMIC DNA]</scope>
    <source>
        <strain evidence="3 4">SX5</strain>
    </source>
</reference>
<dbReference type="InterPro" id="IPR011050">
    <property type="entry name" value="Pectin_lyase_fold/virulence"/>
</dbReference>
<comment type="caution">
    <text evidence="3">The sequence shown here is derived from an EMBL/GenBank/DDBJ whole genome shotgun (WGS) entry which is preliminary data.</text>
</comment>
<evidence type="ECO:0000256" key="2">
    <source>
        <dbReference type="SAM" id="SignalP"/>
    </source>
</evidence>
<evidence type="ECO:0000313" key="4">
    <source>
        <dbReference type="Proteomes" id="UP001431217"/>
    </source>
</evidence>
<keyword evidence="4" id="KW-1185">Reference proteome</keyword>
<dbReference type="RefSeq" id="WP_249474545.1">
    <property type="nucleotide sequence ID" value="NZ_JAMBEP010000002.1"/>
</dbReference>
<feature type="compositionally biased region" description="Pro residues" evidence="1">
    <location>
        <begin position="407"/>
        <end position="419"/>
    </location>
</feature>
<dbReference type="EMBL" id="JAMBEP010000002">
    <property type="protein sequence ID" value="MCL1635179.1"/>
    <property type="molecule type" value="Genomic_DNA"/>
</dbReference>